<dbReference type="InterPro" id="IPR013471">
    <property type="entry name" value="RNase_Z/BN"/>
</dbReference>
<keyword evidence="3 8" id="KW-0540">Nuclease</keyword>
<dbReference type="InterPro" id="IPR036866">
    <property type="entry name" value="RibonucZ/Hydroxyglut_hydro"/>
</dbReference>
<dbReference type="OrthoDB" id="9803916at2"/>
<reference evidence="9 10" key="1">
    <citation type="submission" date="2013-03" db="EMBL/GenBank/DDBJ databases">
        <title>The Genome Sequence of Acinetobacter sp. CIP 110321.</title>
        <authorList>
            <consortium name="The Broad Institute Genome Sequencing Platform"/>
            <consortium name="The Broad Institute Genome Sequencing Center for Infectious Disease"/>
            <person name="Cerqueira G."/>
            <person name="Feldgarden M."/>
            <person name="Courvalin P."/>
            <person name="Perichon B."/>
            <person name="Grillot-Courvalin C."/>
            <person name="Clermont D."/>
            <person name="Rocha E."/>
            <person name="Yoon E.-J."/>
            <person name="Nemec A."/>
            <person name="Walker B."/>
            <person name="Young S.K."/>
            <person name="Zeng Q."/>
            <person name="Gargeya S."/>
            <person name="Fitzgerald M."/>
            <person name="Haas B."/>
            <person name="Abouelleil A."/>
            <person name="Alvarado L."/>
            <person name="Arachchi H.M."/>
            <person name="Berlin A.M."/>
            <person name="Chapman S.B."/>
            <person name="Dewar J."/>
            <person name="Goldberg J."/>
            <person name="Griggs A."/>
            <person name="Gujja S."/>
            <person name="Hansen M."/>
            <person name="Howarth C."/>
            <person name="Imamovic A."/>
            <person name="Larimer J."/>
            <person name="McCowan C."/>
            <person name="Murphy C."/>
            <person name="Neiman D."/>
            <person name="Pearson M."/>
            <person name="Priest M."/>
            <person name="Roberts A."/>
            <person name="Saif S."/>
            <person name="Shea T."/>
            <person name="Sisk P."/>
            <person name="Sykes S."/>
            <person name="Wortman J."/>
            <person name="Nusbaum C."/>
            <person name="Birren B."/>
        </authorList>
    </citation>
    <scope>NUCLEOTIDE SEQUENCE [LARGE SCALE GENOMIC DNA]</scope>
    <source>
        <strain evidence="9 10">CIP 110321</strain>
    </source>
</reference>
<evidence type="ECO:0000256" key="7">
    <source>
        <dbReference type="ARBA" id="ARBA00022833"/>
    </source>
</evidence>
<dbReference type="CDD" id="cd07717">
    <property type="entry name" value="RNaseZ_ZiPD-like_MBL-fold"/>
    <property type="match status" value="1"/>
</dbReference>
<evidence type="ECO:0000256" key="8">
    <source>
        <dbReference type="HAMAP-Rule" id="MF_01818"/>
    </source>
</evidence>
<dbReference type="GO" id="GO:0008270">
    <property type="term" value="F:zinc ion binding"/>
    <property type="evidence" value="ECO:0007669"/>
    <property type="project" value="UniProtKB-UniRule"/>
</dbReference>
<dbReference type="HOGENOM" id="CLU_031317_2_0_6"/>
<comment type="cofactor">
    <cofactor evidence="8">
        <name>Zn(2+)</name>
        <dbReference type="ChEBI" id="CHEBI:29105"/>
    </cofactor>
    <text evidence="8">Binds 2 Zn(2+) ions.</text>
</comment>
<dbReference type="HAMAP" id="MF_01818">
    <property type="entry name" value="RNase_Z_BN"/>
    <property type="match status" value="1"/>
</dbReference>
<evidence type="ECO:0000256" key="3">
    <source>
        <dbReference type="ARBA" id="ARBA00022722"/>
    </source>
</evidence>
<evidence type="ECO:0000256" key="4">
    <source>
        <dbReference type="ARBA" id="ARBA00022723"/>
    </source>
</evidence>
<evidence type="ECO:0000256" key="2">
    <source>
        <dbReference type="ARBA" id="ARBA00022694"/>
    </source>
</evidence>
<keyword evidence="4 8" id="KW-0479">Metal-binding</keyword>
<evidence type="ECO:0000256" key="5">
    <source>
        <dbReference type="ARBA" id="ARBA00022759"/>
    </source>
</evidence>
<evidence type="ECO:0000256" key="6">
    <source>
        <dbReference type="ARBA" id="ARBA00022801"/>
    </source>
</evidence>
<accession>R9B0D2</accession>
<keyword evidence="6 8" id="KW-0378">Hydrolase</keyword>
<feature type="binding site" evidence="8">
    <location>
        <position position="73"/>
    </location>
    <ligand>
        <name>Zn(2+)</name>
        <dbReference type="ChEBI" id="CHEBI:29105"/>
        <label>2</label>
        <note>catalytic</note>
    </ligand>
</feature>
<dbReference type="AlphaFoldDB" id="R9B0D2"/>
<feature type="active site" description="Proton acceptor" evidence="8">
    <location>
        <position position="73"/>
    </location>
</feature>
<keyword evidence="7 8" id="KW-0862">Zinc</keyword>
<evidence type="ECO:0000313" key="9">
    <source>
        <dbReference type="EMBL" id="EOR07898.1"/>
    </source>
</evidence>
<comment type="similarity">
    <text evidence="8">Belongs to the RNase Z family.</text>
</comment>
<comment type="subunit">
    <text evidence="1 8">Homodimer.</text>
</comment>
<feature type="binding site" evidence="8">
    <location>
        <position position="279"/>
    </location>
    <ligand>
        <name>Zn(2+)</name>
        <dbReference type="ChEBI" id="CHEBI:29105"/>
        <label>2</label>
        <note>catalytic</note>
    </ligand>
</feature>
<dbReference type="SUPFAM" id="SSF56281">
    <property type="entry name" value="Metallo-hydrolase/oxidoreductase"/>
    <property type="match status" value="1"/>
</dbReference>
<comment type="caution">
    <text evidence="9">The sequence shown here is derived from an EMBL/GenBank/DDBJ whole genome shotgun (WGS) entry which is preliminary data.</text>
</comment>
<organism evidence="9 10">
    <name type="scientific">Acinetobacter genomosp. 15BJ</name>
    <dbReference type="NCBI Taxonomy" id="106651"/>
    <lineage>
        <taxon>Bacteria</taxon>
        <taxon>Pseudomonadati</taxon>
        <taxon>Pseudomonadota</taxon>
        <taxon>Gammaproteobacteria</taxon>
        <taxon>Moraxellales</taxon>
        <taxon>Moraxellaceae</taxon>
        <taxon>Acinetobacter</taxon>
    </lineage>
</organism>
<feature type="binding site" evidence="8">
    <location>
        <position position="69"/>
    </location>
    <ligand>
        <name>Zn(2+)</name>
        <dbReference type="ChEBI" id="CHEBI:29105"/>
        <label>1</label>
        <note>catalytic</note>
    </ligand>
</feature>
<feature type="binding site" evidence="8">
    <location>
        <position position="150"/>
    </location>
    <ligand>
        <name>Zn(2+)</name>
        <dbReference type="ChEBI" id="CHEBI:29105"/>
        <label>1</label>
        <note>catalytic</note>
    </ligand>
</feature>
<feature type="binding site" evidence="8">
    <location>
        <position position="220"/>
    </location>
    <ligand>
        <name>Zn(2+)</name>
        <dbReference type="ChEBI" id="CHEBI:29105"/>
        <label>1</label>
        <note>catalytic</note>
    </ligand>
</feature>
<evidence type="ECO:0000313" key="10">
    <source>
        <dbReference type="Proteomes" id="UP000016203"/>
    </source>
</evidence>
<dbReference type="Gene3D" id="3.60.15.10">
    <property type="entry name" value="Ribonuclease Z/Hydroxyacylglutathione hydrolase-like"/>
    <property type="match status" value="1"/>
</dbReference>
<comment type="catalytic activity">
    <reaction evidence="8">
        <text>Endonucleolytic cleavage of RNA, removing extra 3' nucleotides from tRNA precursor, generating 3' termini of tRNAs. A 3'-hydroxy group is left at the tRNA terminus and a 5'-phosphoryl group is left at the trailer molecule.</text>
        <dbReference type="EC" id="3.1.26.11"/>
    </reaction>
</comment>
<dbReference type="PATRIC" id="fig|1217699.3.peg.2214"/>
<feature type="binding site" evidence="8">
    <location>
        <position position="220"/>
    </location>
    <ligand>
        <name>Zn(2+)</name>
        <dbReference type="ChEBI" id="CHEBI:29105"/>
        <label>2</label>
        <note>catalytic</note>
    </ligand>
</feature>
<name>R9B0D2_9GAMM</name>
<dbReference type="Pfam" id="PF23023">
    <property type="entry name" value="Anti-Pycsar_Apyc1"/>
    <property type="match status" value="1"/>
</dbReference>
<dbReference type="PANTHER" id="PTHR46018">
    <property type="entry name" value="ZINC PHOSPHODIESTERASE ELAC PROTEIN 1"/>
    <property type="match status" value="1"/>
</dbReference>
<sequence length="328" mass="36188">MKNSNNMLHFTFLGTSSGVPTLTRNVSALAIRNSKNKDWILVDAGEGTQHRIQQAKLSLQSLVAICITHVHGDHCYGLVGLLASAGMNARTAPLTIIAPKEIQKWIEVTAQLTDLHLPYSLNFIDVDVNEATQIHQITDELSIQAHPLSHRVPSFAFSIIAQYTQKKLDTQALIQLGVPKGKAWGDLQQNLDIQFNGQALKAADFIQTHTHRVHAIVGGDNDRPELLAQACQDAQLLIHESTYTQAILDKVGSGPMHSSAKIVAEFAQQQGLSNLILTHFSPRHQDNAGQQAIAEEVRKFYQGNFYLAHDFDQFILDAIGQLSKVNLK</sequence>
<dbReference type="PANTHER" id="PTHR46018:SF2">
    <property type="entry name" value="ZINC PHOSPHODIESTERASE ELAC PROTEIN 1"/>
    <property type="match status" value="1"/>
</dbReference>
<keyword evidence="5 8" id="KW-0255">Endonuclease</keyword>
<keyword evidence="2 8" id="KW-0819">tRNA processing</keyword>
<feature type="binding site" evidence="8">
    <location>
        <position position="74"/>
    </location>
    <ligand>
        <name>Zn(2+)</name>
        <dbReference type="ChEBI" id="CHEBI:29105"/>
        <label>2</label>
        <note>catalytic</note>
    </ligand>
</feature>
<proteinExistence type="inferred from homology"/>
<dbReference type="GO" id="GO:0042781">
    <property type="term" value="F:3'-tRNA processing endoribonuclease activity"/>
    <property type="evidence" value="ECO:0007669"/>
    <property type="project" value="UniProtKB-UniRule"/>
</dbReference>
<evidence type="ECO:0000256" key="1">
    <source>
        <dbReference type="ARBA" id="ARBA00011738"/>
    </source>
</evidence>
<gene>
    <name evidence="8" type="primary">rnz</name>
    <name evidence="9" type="ORF">F896_02271</name>
</gene>
<dbReference type="Proteomes" id="UP000016203">
    <property type="component" value="Unassembled WGS sequence"/>
</dbReference>
<feature type="binding site" evidence="8">
    <location>
        <position position="71"/>
    </location>
    <ligand>
        <name>Zn(2+)</name>
        <dbReference type="ChEBI" id="CHEBI:29105"/>
        <label>1</label>
        <note>catalytic</note>
    </ligand>
</feature>
<protein>
    <recommendedName>
        <fullName evidence="8">Ribonuclease Z</fullName>
        <shortName evidence="8">RNase Z</shortName>
        <ecNumber evidence="8">3.1.26.11</ecNumber>
    </recommendedName>
    <alternativeName>
        <fullName evidence="8">tRNA 3 endonuclease</fullName>
    </alternativeName>
    <alternativeName>
        <fullName evidence="8">tRNase Z</fullName>
    </alternativeName>
</protein>
<comment type="function">
    <text evidence="8">Zinc phosphodiesterase, which displays some tRNA 3'-processing endonuclease activity. Probably involved in tRNA maturation, by removing a 3'-trailer from precursor tRNA.</text>
</comment>
<dbReference type="EC" id="3.1.26.11" evidence="8"/>
<dbReference type="EMBL" id="AQFL01000012">
    <property type="protein sequence ID" value="EOR07898.1"/>
    <property type="molecule type" value="Genomic_DNA"/>
</dbReference>